<dbReference type="EMBL" id="UINC01190138">
    <property type="protein sequence ID" value="SVE04142.1"/>
    <property type="molecule type" value="Genomic_DNA"/>
</dbReference>
<gene>
    <name evidence="1" type="ORF">METZ01_LOCUS456996</name>
</gene>
<name>A0A383A8R9_9ZZZZ</name>
<organism evidence="1">
    <name type="scientific">marine metagenome</name>
    <dbReference type="NCBI Taxonomy" id="408172"/>
    <lineage>
        <taxon>unclassified sequences</taxon>
        <taxon>metagenomes</taxon>
        <taxon>ecological metagenomes</taxon>
    </lineage>
</organism>
<protein>
    <submittedName>
        <fullName evidence="1">Uncharacterized protein</fullName>
    </submittedName>
</protein>
<proteinExistence type="predicted"/>
<evidence type="ECO:0000313" key="1">
    <source>
        <dbReference type="EMBL" id="SVE04142.1"/>
    </source>
</evidence>
<feature type="non-terminal residue" evidence="1">
    <location>
        <position position="1"/>
    </location>
</feature>
<dbReference type="AlphaFoldDB" id="A0A383A8R9"/>
<sequence length="137" mass="14868">VRPSIRPTAAYQLHERLDGLLSDPALRPPLLVGLVMRFRRVRPVLHPLHDLTDSGPPPVQLCWRTVGLLVEVDVARQGASHSGRMLHMVGRDGRRITRLALDGGPPVSAFDGQGSLDDLCERLLGISGPPARPEASP</sequence>
<accession>A0A383A8R9</accession>
<reference evidence="1" key="1">
    <citation type="submission" date="2018-05" db="EMBL/GenBank/DDBJ databases">
        <authorList>
            <person name="Lanie J.A."/>
            <person name="Ng W.-L."/>
            <person name="Kazmierczak K.M."/>
            <person name="Andrzejewski T.M."/>
            <person name="Davidsen T.M."/>
            <person name="Wayne K.J."/>
            <person name="Tettelin H."/>
            <person name="Glass J.I."/>
            <person name="Rusch D."/>
            <person name="Podicherti R."/>
            <person name="Tsui H.-C.T."/>
            <person name="Winkler M.E."/>
        </authorList>
    </citation>
    <scope>NUCLEOTIDE SEQUENCE</scope>
</reference>